<dbReference type="PANTHER" id="PTHR30570:SF6">
    <property type="entry name" value="PHOSPHATE-BINDING PROTEIN PSTS"/>
    <property type="match status" value="1"/>
</dbReference>
<keyword evidence="7" id="KW-1185">Reference proteome</keyword>
<keyword evidence="4" id="KW-0964">Secreted</keyword>
<dbReference type="AlphaFoldDB" id="A0A2U1U010"/>
<feature type="domain" description="PBP" evidence="5">
    <location>
        <begin position="56"/>
        <end position="311"/>
    </location>
</feature>
<dbReference type="GO" id="GO:0007155">
    <property type="term" value="P:cell adhesion"/>
    <property type="evidence" value="ECO:0007669"/>
    <property type="project" value="UniProtKB-UniRule"/>
</dbReference>
<evidence type="ECO:0000259" key="5">
    <source>
        <dbReference type="Pfam" id="PF12849"/>
    </source>
</evidence>
<dbReference type="Proteomes" id="UP000245138">
    <property type="component" value="Unassembled WGS sequence"/>
</dbReference>
<organism evidence="6 7">
    <name type="scientific">Brenneria roseae subsp. americana</name>
    <dbReference type="NCBI Taxonomy" id="1508507"/>
    <lineage>
        <taxon>Bacteria</taxon>
        <taxon>Pseudomonadati</taxon>
        <taxon>Pseudomonadota</taxon>
        <taxon>Gammaproteobacteria</taxon>
        <taxon>Enterobacterales</taxon>
        <taxon>Pectobacteriaceae</taxon>
        <taxon>Brenneria</taxon>
    </lineage>
</organism>
<dbReference type="InterPro" id="IPR024370">
    <property type="entry name" value="PBP_domain"/>
</dbReference>
<evidence type="ECO:0000256" key="4">
    <source>
        <dbReference type="RuleBase" id="RU367119"/>
    </source>
</evidence>
<keyword evidence="2 4" id="KW-0813">Transport</keyword>
<dbReference type="EMBL" id="QDKJ01000002">
    <property type="protein sequence ID" value="PWC14991.1"/>
    <property type="molecule type" value="Genomic_DNA"/>
</dbReference>
<evidence type="ECO:0000313" key="7">
    <source>
        <dbReference type="Proteomes" id="UP000245138"/>
    </source>
</evidence>
<comment type="similarity">
    <text evidence="1 4">Belongs to the PstS family.</text>
</comment>
<dbReference type="GO" id="GO:0042301">
    <property type="term" value="F:phosphate ion binding"/>
    <property type="evidence" value="ECO:0007669"/>
    <property type="project" value="UniProtKB-UniRule"/>
</dbReference>
<dbReference type="InterPro" id="IPR050811">
    <property type="entry name" value="Phosphate_ABC_transporter"/>
</dbReference>
<dbReference type="SUPFAM" id="SSF53850">
    <property type="entry name" value="Periplasmic binding protein-like II"/>
    <property type="match status" value="1"/>
</dbReference>
<gene>
    <name evidence="6" type="ORF">B4923_02840</name>
</gene>
<evidence type="ECO:0000256" key="1">
    <source>
        <dbReference type="ARBA" id="ARBA00008725"/>
    </source>
</evidence>
<dbReference type="InterPro" id="IPR011862">
    <property type="entry name" value="Phos-bd"/>
</dbReference>
<dbReference type="CDD" id="cd13653">
    <property type="entry name" value="PBP2_phosphate_like_1"/>
    <property type="match status" value="1"/>
</dbReference>
<name>A0A2U1U010_9GAMM</name>
<dbReference type="PANTHER" id="PTHR30570">
    <property type="entry name" value="PERIPLASMIC PHOSPHATE BINDING COMPONENT OF PHOSPHATE ABC TRANSPORTER"/>
    <property type="match status" value="1"/>
</dbReference>
<keyword evidence="3" id="KW-0732">Signal</keyword>
<dbReference type="GO" id="GO:0042597">
    <property type="term" value="C:periplasmic space"/>
    <property type="evidence" value="ECO:0007669"/>
    <property type="project" value="UniProtKB-SubCell"/>
</dbReference>
<dbReference type="Pfam" id="PF12849">
    <property type="entry name" value="PBP_like_2"/>
    <property type="match status" value="1"/>
</dbReference>
<comment type="function">
    <text evidence="4">Involved in the system for phosphate transport across the cytoplasmic membrane.</text>
</comment>
<dbReference type="GO" id="GO:0006817">
    <property type="term" value="P:phosphate ion transport"/>
    <property type="evidence" value="ECO:0007669"/>
    <property type="project" value="UniProtKB-UniRule"/>
</dbReference>
<comment type="subcellular location">
    <subcellularLocation>
        <location evidence="4">Periplasm</location>
    </subcellularLocation>
    <subcellularLocation>
        <location evidence="4">Secreted</location>
    </subcellularLocation>
</comment>
<keyword evidence="4" id="KW-0592">Phosphate transport</keyword>
<evidence type="ECO:0000256" key="3">
    <source>
        <dbReference type="ARBA" id="ARBA00022729"/>
    </source>
</evidence>
<keyword evidence="4" id="KW-0574">Periplasm</keyword>
<evidence type="ECO:0000256" key="2">
    <source>
        <dbReference type="ARBA" id="ARBA00022448"/>
    </source>
</evidence>
<protein>
    <recommendedName>
        <fullName evidence="4">Phosphate-binding protein</fullName>
    </recommendedName>
</protein>
<reference evidence="6 7" key="1">
    <citation type="submission" date="2018-04" db="EMBL/GenBank/DDBJ databases">
        <title>Brenneria corticis sp.nov.</title>
        <authorList>
            <person name="Li Y."/>
        </authorList>
    </citation>
    <scope>NUCLEOTIDE SEQUENCE [LARGE SCALE GENOMIC DNA]</scope>
    <source>
        <strain evidence="6 7">LMG 27715</strain>
    </source>
</reference>
<dbReference type="GO" id="GO:0005576">
    <property type="term" value="C:extracellular region"/>
    <property type="evidence" value="ECO:0007669"/>
    <property type="project" value="UniProtKB-SubCell"/>
</dbReference>
<evidence type="ECO:0000313" key="6">
    <source>
        <dbReference type="EMBL" id="PWC14991.1"/>
    </source>
</evidence>
<dbReference type="RefSeq" id="WP_109052850.1">
    <property type="nucleotide sequence ID" value="NZ_QDKJ01000002.1"/>
</dbReference>
<accession>A0A2U1U010</accession>
<comment type="caution">
    <text evidence="6">The sequence shown here is derived from an EMBL/GenBank/DDBJ whole genome shotgun (WGS) entry which is preliminary data.</text>
</comment>
<dbReference type="OrthoDB" id="9765713at2"/>
<dbReference type="NCBIfam" id="TIGR02136">
    <property type="entry name" value="ptsS_2"/>
    <property type="match status" value="1"/>
</dbReference>
<sequence length="349" mass="37510">MKSVINASCNASCVFLWRAIPARHLSRPLQATLKNASCVFLLLVSVCCAAQPRQMLAGNLSSAGSDTLANLMSFWAADFSQYYPGVNLQIQAAGSSSAPTSLASGAAQLGPMSRAMKSSEIDAFVQHYGYPPLAVPVAMDALVVLVNQDNPLPGLSLSQLDAVFSMTQRCGGRKPIKNWGDLGLSRDWETRAILRYGRNSASGTYGFFKQRALCGGDFLPQVNELPGSASVVQAIAASTNAIGYASVGFRTSGVRMVPLASEGTDYVFPSTENIRSGLYPYTRYLYIYVNKEPGQPLEALTAAFLERVLSDIGQSLVSQDGYLPLPEETRQLTRLQLGLSESQMPAFAH</sequence>
<dbReference type="Gene3D" id="3.40.190.10">
    <property type="entry name" value="Periplasmic binding protein-like II"/>
    <property type="match status" value="2"/>
</dbReference>
<proteinExistence type="inferred from homology"/>